<dbReference type="WBParaSite" id="scf7180000416413.g352">
    <property type="protein sequence ID" value="scf7180000416413.g352"/>
    <property type="gene ID" value="scf7180000416413.g352"/>
</dbReference>
<name>A0A915NB81_9BILA</name>
<sequence length="443" mass="52511">MAFPANPQNHFLQVLECNYRDIILGKDTNLSITYTSQLYLIEKSMFLLKEDDKIGFVPRYLLSFAREIGLCFAIKYAKQVNKYIKKEVNSADYRPIIDECISLYRSDKTGDLINVTYSEQFREINFLVFYNYLFKKNISFQQFLRETLLYNNNQKFVNEAYERLSSLFEHSRVAFLCEQNPEIFGIYDEQSKEEMYTRLYERSLHTETKNKVIEKFWNKIFKNYWVGVELLKKNIDELNDPTDVEIDNEIRLDNFTPSTINNLNEKFFDANDGFDKLNENKFFDASDDINNLNDLDDKIIEMKIKDAFHDHKEILKFFDDLNSTNDQKGKNIFDSDEFIELISSKKIKLLDNIKFNDKKQIYLYGTGHQLNNDFSKFLTNIFGKFDDGKIFLNIERTLLYSWHIYKIVFIIISELAKNVKNFETIENLKKPAIPGHLAMGTDR</sequence>
<dbReference type="AlphaFoldDB" id="A0A915NB81"/>
<accession>A0A915NB81</accession>
<protein>
    <submittedName>
        <fullName evidence="2">Uncharacterized protein</fullName>
    </submittedName>
</protein>
<evidence type="ECO:0000313" key="1">
    <source>
        <dbReference type="Proteomes" id="UP000887560"/>
    </source>
</evidence>
<evidence type="ECO:0000313" key="2">
    <source>
        <dbReference type="WBParaSite" id="scf7180000416413.g352"/>
    </source>
</evidence>
<proteinExistence type="predicted"/>
<dbReference type="Proteomes" id="UP000887560">
    <property type="component" value="Unplaced"/>
</dbReference>
<organism evidence="1 2">
    <name type="scientific">Meloidogyne floridensis</name>
    <dbReference type="NCBI Taxonomy" id="298350"/>
    <lineage>
        <taxon>Eukaryota</taxon>
        <taxon>Metazoa</taxon>
        <taxon>Ecdysozoa</taxon>
        <taxon>Nematoda</taxon>
        <taxon>Chromadorea</taxon>
        <taxon>Rhabditida</taxon>
        <taxon>Tylenchina</taxon>
        <taxon>Tylenchomorpha</taxon>
        <taxon>Tylenchoidea</taxon>
        <taxon>Meloidogynidae</taxon>
        <taxon>Meloidogyninae</taxon>
        <taxon>Meloidogyne</taxon>
    </lineage>
</organism>
<reference evidence="2" key="1">
    <citation type="submission" date="2022-11" db="UniProtKB">
        <authorList>
            <consortium name="WormBaseParasite"/>
        </authorList>
    </citation>
    <scope>IDENTIFICATION</scope>
</reference>
<keyword evidence="1" id="KW-1185">Reference proteome</keyword>